<accession>B9M106</accession>
<proteinExistence type="predicted"/>
<gene>
    <name evidence="2" type="ordered locus">Geob_0712</name>
</gene>
<dbReference type="eggNOG" id="COG4469">
    <property type="taxonomic scope" value="Bacteria"/>
</dbReference>
<dbReference type="EMBL" id="CP001390">
    <property type="protein sequence ID" value="ACM19076.1"/>
    <property type="molecule type" value="Genomic_DNA"/>
</dbReference>
<evidence type="ECO:0000259" key="1">
    <source>
        <dbReference type="Pfam" id="PF06054"/>
    </source>
</evidence>
<organism evidence="2 3">
    <name type="scientific">Geotalea daltonii (strain DSM 22248 / JCM 15807 / FRC-32)</name>
    <name type="common">Geobacter daltonii</name>
    <dbReference type="NCBI Taxonomy" id="316067"/>
    <lineage>
        <taxon>Bacteria</taxon>
        <taxon>Pseudomonadati</taxon>
        <taxon>Thermodesulfobacteriota</taxon>
        <taxon>Desulfuromonadia</taxon>
        <taxon>Geobacterales</taxon>
        <taxon>Geobacteraceae</taxon>
        <taxon>Geotalea</taxon>
    </lineage>
</organism>
<evidence type="ECO:0000313" key="3">
    <source>
        <dbReference type="Proteomes" id="UP000007721"/>
    </source>
</evidence>
<keyword evidence="3" id="KW-1185">Reference proteome</keyword>
<dbReference type="InterPro" id="IPR010330">
    <property type="entry name" value="CoiA_nuc"/>
</dbReference>
<dbReference type="RefSeq" id="WP_012645805.1">
    <property type="nucleotide sequence ID" value="NC_011979.1"/>
</dbReference>
<dbReference type="STRING" id="316067.Geob_0712"/>
<dbReference type="Proteomes" id="UP000007721">
    <property type="component" value="Chromosome"/>
</dbReference>
<evidence type="ECO:0000313" key="2">
    <source>
        <dbReference type="EMBL" id="ACM19076.1"/>
    </source>
</evidence>
<feature type="domain" description="Competence protein CoiA nuclease-like" evidence="1">
    <location>
        <begin position="59"/>
        <end position="162"/>
    </location>
</feature>
<sequence length="273" mass="31790">MPLVALDEDGTKVFAWEVTERKPLYTCKGCGGRLSFMDCTLKIKHFRHLTKCDCESEPETEDHVWGKQLVYQTIQAMKNHGIVELEHPIDSLRADVYWEGTWITAAIEIQASNYNISYFEDKIYEYARKGMVVIYLLVGDNFRKETKSFVYSLKEIEKRLFVKKDFPGCVYAGYLLPSGTVLLPYFQEKWARGGGDCTNRFISMRRLEQRVSLTDFLIDAVYVPPPKIECKHQTINYVPNFEKIKRYKVVCTECGKFMKWLPNKEAEKLGLEL</sequence>
<protein>
    <submittedName>
        <fullName evidence="2">Competence protein CoiA-related protein</fullName>
    </submittedName>
</protein>
<dbReference type="HOGENOM" id="CLU_1018461_0_0_7"/>
<name>B9M106_GEODF</name>
<reference evidence="2 3" key="1">
    <citation type="submission" date="2009-01" db="EMBL/GenBank/DDBJ databases">
        <title>Complete sequence of Geobacter sp. FRC-32.</title>
        <authorList>
            <consortium name="US DOE Joint Genome Institute"/>
            <person name="Lucas S."/>
            <person name="Copeland A."/>
            <person name="Lapidus A."/>
            <person name="Glavina del Rio T."/>
            <person name="Dalin E."/>
            <person name="Tice H."/>
            <person name="Bruce D."/>
            <person name="Goodwin L."/>
            <person name="Pitluck S."/>
            <person name="Saunders E."/>
            <person name="Brettin T."/>
            <person name="Detter J.C."/>
            <person name="Han C."/>
            <person name="Larimer F."/>
            <person name="Land M."/>
            <person name="Hauser L."/>
            <person name="Kyrpides N."/>
            <person name="Ovchinnikova G."/>
            <person name="Kostka J."/>
            <person name="Richardson P."/>
        </authorList>
    </citation>
    <scope>NUCLEOTIDE SEQUENCE [LARGE SCALE GENOMIC DNA]</scope>
    <source>
        <strain evidence="3">DSM 22248 / JCM 15807 / FRC-32</strain>
    </source>
</reference>
<dbReference type="AlphaFoldDB" id="B9M106"/>
<dbReference type="Pfam" id="PF06054">
    <property type="entry name" value="CoiA_nuc"/>
    <property type="match status" value="1"/>
</dbReference>
<dbReference type="KEGG" id="geo:Geob_0712"/>